<reference evidence="1" key="1">
    <citation type="submission" date="2021-02" db="EMBL/GenBank/DDBJ databases">
        <title>First Annotated Genome of the Yellow-green Alga Tribonema minus.</title>
        <authorList>
            <person name="Mahan K.M."/>
        </authorList>
    </citation>
    <scope>NUCLEOTIDE SEQUENCE</scope>
    <source>
        <strain evidence="1">UTEX B ZZ1240</strain>
    </source>
</reference>
<dbReference type="Proteomes" id="UP000664859">
    <property type="component" value="Unassembled WGS sequence"/>
</dbReference>
<accession>A0A835YUG5</accession>
<dbReference type="EMBL" id="JAFCMP010000526">
    <property type="protein sequence ID" value="KAG5177319.1"/>
    <property type="molecule type" value="Genomic_DNA"/>
</dbReference>
<evidence type="ECO:0000313" key="1">
    <source>
        <dbReference type="EMBL" id="KAG5177319.1"/>
    </source>
</evidence>
<organism evidence="1 2">
    <name type="scientific">Tribonema minus</name>
    <dbReference type="NCBI Taxonomy" id="303371"/>
    <lineage>
        <taxon>Eukaryota</taxon>
        <taxon>Sar</taxon>
        <taxon>Stramenopiles</taxon>
        <taxon>Ochrophyta</taxon>
        <taxon>PX clade</taxon>
        <taxon>Xanthophyceae</taxon>
        <taxon>Tribonematales</taxon>
        <taxon>Tribonemataceae</taxon>
        <taxon>Tribonema</taxon>
    </lineage>
</organism>
<name>A0A835YUG5_9STRA</name>
<gene>
    <name evidence="1" type="ORF">JKP88DRAFT_333046</name>
</gene>
<protein>
    <submittedName>
        <fullName evidence="1">Uncharacterized protein</fullName>
    </submittedName>
</protein>
<dbReference type="AlphaFoldDB" id="A0A835YUG5"/>
<comment type="caution">
    <text evidence="1">The sequence shown here is derived from an EMBL/GenBank/DDBJ whole genome shotgun (WGS) entry which is preliminary data.</text>
</comment>
<keyword evidence="2" id="KW-1185">Reference proteome</keyword>
<sequence length="195" mass="22024">MPPRPAAAALLPLRSPTLLRQVPKCHCTLLHGYLCCCSQALLQMCLYSSCTPLPNYGPRFCCSPPALLRCCLHCRCATPRGNCCCSHLALRRMYSNRRCASTLGLRCCCHDVSLLRNCLHRRCAHPRGDRRCSPLAPRWTRPNCRCATTRDFRCWCHPQRARKVKKVTLLLSTANLRVPAQDCCRSASPELVIWS</sequence>
<evidence type="ECO:0000313" key="2">
    <source>
        <dbReference type="Proteomes" id="UP000664859"/>
    </source>
</evidence>
<proteinExistence type="predicted"/>